<dbReference type="PANTHER" id="PTHR31635">
    <property type="entry name" value="REVERSE TRANSCRIPTASE DOMAIN-CONTAINING PROTEIN-RELATED"/>
    <property type="match status" value="1"/>
</dbReference>
<dbReference type="GeneTree" id="ENSGT00940000153064"/>
<accession>A0A4X2KEC9</accession>
<organism evidence="1 2">
    <name type="scientific">Vombatus ursinus</name>
    <name type="common">Common wombat</name>
    <dbReference type="NCBI Taxonomy" id="29139"/>
    <lineage>
        <taxon>Eukaryota</taxon>
        <taxon>Metazoa</taxon>
        <taxon>Chordata</taxon>
        <taxon>Craniata</taxon>
        <taxon>Vertebrata</taxon>
        <taxon>Euteleostomi</taxon>
        <taxon>Mammalia</taxon>
        <taxon>Metatheria</taxon>
        <taxon>Diprotodontia</taxon>
        <taxon>Vombatidae</taxon>
        <taxon>Vombatus</taxon>
    </lineage>
</organism>
<keyword evidence="2" id="KW-1185">Reference proteome</keyword>
<protein>
    <submittedName>
        <fullName evidence="1">Uncharacterized protein</fullName>
    </submittedName>
</protein>
<evidence type="ECO:0000313" key="1">
    <source>
        <dbReference type="Ensembl" id="ENSVURP00010010203.1"/>
    </source>
</evidence>
<sequence>MIRSIYLKPSVSIICNEDNLEVFPIRSGVKQGYPLSPILFSIVLEMLAIAIREEKEIEGIRMGNEVISF</sequence>
<dbReference type="AlphaFoldDB" id="A0A4X2KEC9"/>
<dbReference type="STRING" id="29139.ENSVURP00010010203"/>
<reference evidence="2" key="1">
    <citation type="submission" date="2018-12" db="EMBL/GenBank/DDBJ databases">
        <authorList>
            <person name="Yazar S."/>
        </authorList>
    </citation>
    <scope>NUCLEOTIDE SEQUENCE [LARGE SCALE GENOMIC DNA]</scope>
</reference>
<dbReference type="Ensembl" id="ENSVURT00010011561.1">
    <property type="protein sequence ID" value="ENSVURP00010010203.1"/>
    <property type="gene ID" value="ENSVURG00010007884.1"/>
</dbReference>
<dbReference type="PANTHER" id="PTHR31635:SF196">
    <property type="entry name" value="REVERSE TRANSCRIPTASE DOMAIN-CONTAINING PROTEIN-RELATED"/>
    <property type="match status" value="1"/>
</dbReference>
<evidence type="ECO:0000313" key="2">
    <source>
        <dbReference type="Proteomes" id="UP000314987"/>
    </source>
</evidence>
<dbReference type="Proteomes" id="UP000314987">
    <property type="component" value="Unassembled WGS sequence"/>
</dbReference>
<dbReference type="OMA" id="ERRNCKM"/>
<proteinExistence type="predicted"/>
<name>A0A4X2KEC9_VOMUR</name>
<reference evidence="1" key="2">
    <citation type="submission" date="2025-08" db="UniProtKB">
        <authorList>
            <consortium name="Ensembl"/>
        </authorList>
    </citation>
    <scope>IDENTIFICATION</scope>
</reference>
<reference evidence="1" key="3">
    <citation type="submission" date="2025-09" db="UniProtKB">
        <authorList>
            <consortium name="Ensembl"/>
        </authorList>
    </citation>
    <scope>IDENTIFICATION</scope>
</reference>